<dbReference type="PRINTS" id="PR00511">
    <property type="entry name" value="TEKTIN"/>
</dbReference>
<dbReference type="PANTHER" id="PTHR19960">
    <property type="entry name" value="TEKTIN"/>
    <property type="match status" value="1"/>
</dbReference>
<dbReference type="InterPro" id="IPR000435">
    <property type="entry name" value="Tektins"/>
</dbReference>
<proteinExistence type="inferred from homology"/>
<dbReference type="GO" id="GO:0005930">
    <property type="term" value="C:axoneme"/>
    <property type="evidence" value="ECO:0007669"/>
    <property type="project" value="UniProtKB-SubCell"/>
</dbReference>
<name>A0A815FC53_9BILA</name>
<keyword evidence="3" id="KW-0969">Cilium</keyword>
<dbReference type="Pfam" id="PF03148">
    <property type="entry name" value="Tektin"/>
    <property type="match status" value="2"/>
</dbReference>
<evidence type="ECO:0000313" key="6">
    <source>
        <dbReference type="Proteomes" id="UP000663860"/>
    </source>
</evidence>
<keyword evidence="3" id="KW-0966">Cell projection</keyword>
<evidence type="ECO:0000256" key="1">
    <source>
        <dbReference type="ARBA" id="ARBA00007209"/>
    </source>
</evidence>
<evidence type="ECO:0000313" key="5">
    <source>
        <dbReference type="EMBL" id="CAF1324166.1"/>
    </source>
</evidence>
<comment type="subcellular location">
    <subcellularLocation>
        <location evidence="3">Cytoplasm</location>
        <location evidence="3">Cytoskeleton</location>
        <location evidence="3">Cilium axoneme</location>
    </subcellularLocation>
</comment>
<feature type="coiled-coil region" evidence="4">
    <location>
        <begin position="311"/>
        <end position="345"/>
    </location>
</feature>
<evidence type="ECO:0000256" key="2">
    <source>
        <dbReference type="ARBA" id="ARBA00022490"/>
    </source>
</evidence>
<dbReference type="PANTHER" id="PTHR19960:SF7">
    <property type="entry name" value="TEKTIN"/>
    <property type="match status" value="1"/>
</dbReference>
<dbReference type="GO" id="GO:0060294">
    <property type="term" value="P:cilium movement involved in cell motility"/>
    <property type="evidence" value="ECO:0007669"/>
    <property type="project" value="UniProtKB-UniRule"/>
</dbReference>
<dbReference type="AlphaFoldDB" id="A0A815FC53"/>
<reference evidence="5" key="1">
    <citation type="submission" date="2021-02" db="EMBL/GenBank/DDBJ databases">
        <authorList>
            <person name="Nowell W R."/>
        </authorList>
    </citation>
    <scope>NUCLEOTIDE SEQUENCE</scope>
</reference>
<feature type="coiled-coil region" evidence="4">
    <location>
        <begin position="384"/>
        <end position="418"/>
    </location>
</feature>
<organism evidence="5 6">
    <name type="scientific">Adineta steineri</name>
    <dbReference type="NCBI Taxonomy" id="433720"/>
    <lineage>
        <taxon>Eukaryota</taxon>
        <taxon>Metazoa</taxon>
        <taxon>Spiralia</taxon>
        <taxon>Gnathifera</taxon>
        <taxon>Rotifera</taxon>
        <taxon>Eurotatoria</taxon>
        <taxon>Bdelloidea</taxon>
        <taxon>Adinetida</taxon>
        <taxon>Adinetidae</taxon>
        <taxon>Adineta</taxon>
    </lineage>
</organism>
<keyword evidence="2" id="KW-0963">Cytoplasm</keyword>
<dbReference type="GO" id="GO:0015630">
    <property type="term" value="C:microtubule cytoskeleton"/>
    <property type="evidence" value="ECO:0007669"/>
    <property type="project" value="UniProtKB-UniRule"/>
</dbReference>
<comment type="caution">
    <text evidence="5">The sequence shown here is derived from an EMBL/GenBank/DDBJ whole genome shotgun (WGS) entry which is preliminary data.</text>
</comment>
<evidence type="ECO:0000256" key="4">
    <source>
        <dbReference type="SAM" id="Coils"/>
    </source>
</evidence>
<dbReference type="GO" id="GO:0060271">
    <property type="term" value="P:cilium assembly"/>
    <property type="evidence" value="ECO:0007669"/>
    <property type="project" value="UniProtKB-UniRule"/>
</dbReference>
<keyword evidence="3" id="KW-0282">Flagellum</keyword>
<dbReference type="Proteomes" id="UP000663860">
    <property type="component" value="Unassembled WGS sequence"/>
</dbReference>
<protein>
    <recommendedName>
        <fullName evidence="3">Tektin</fullName>
    </recommendedName>
</protein>
<dbReference type="EMBL" id="CAJNOE010000745">
    <property type="protein sequence ID" value="CAF1324166.1"/>
    <property type="molecule type" value="Genomic_DNA"/>
</dbReference>
<evidence type="ECO:0000256" key="3">
    <source>
        <dbReference type="RuleBase" id="RU367040"/>
    </source>
</evidence>
<dbReference type="InterPro" id="IPR048256">
    <property type="entry name" value="Tektin-like"/>
</dbReference>
<keyword evidence="4" id="KW-0175">Coiled coil</keyword>
<comment type="similarity">
    <text evidence="1 3">Belongs to the tektin family.</text>
</comment>
<accession>A0A815FC53</accession>
<dbReference type="GO" id="GO:0005634">
    <property type="term" value="C:nucleus"/>
    <property type="evidence" value="ECO:0007669"/>
    <property type="project" value="TreeGrafter"/>
</dbReference>
<gene>
    <name evidence="5" type="ORF">IZO911_LOCUS35317</name>
</gene>
<sequence>MNGFESLSKPLKPRSEVAIHTIHPTLEQKPRSKYNVPDWFNHNYAISHDAERSRNVSHQVRQDGRRLINETYNESWWNKHDNDVRISDRLDEIDKWRKTLEYTIQDIDREIQAIQTTKQQCERYLEHMRSPLGQFSTSYYTYFVLRKIILFLDVALENHVTRDGRKAIDNVDDEAERELKKEVYVIDGIKRQLHQQVQTAFDQIARLTEAKQQLVRDLQDKHTAFAICEENLQLNEFSPNISYKPDPCRPIKGQITPEEWLAFSKYNKDRAEKEMYESTRLRENIFHTMGQSSSDLESQQKASEYSLRKRLHELERALTELEWQKKQTQEEILSNESDIERLEKAIRDKEPMIKLAMTRQENRHSRPGMDLVRDEVSYGLCDEIQQLKAEKRALEDQLKQAKHAWNILQQQLHRIEDEIAVKSNSIMLEKRALETRRRLNTEITPNTEVDRNRQLLNMDTSGLRPVLQSIY</sequence>